<dbReference type="InterPro" id="IPR023023">
    <property type="entry name" value="dNTPase_2"/>
</dbReference>
<protein>
    <recommendedName>
        <fullName evidence="2">Deoxyguanosinetriphosphate triphosphohydrolase-like protein</fullName>
    </recommendedName>
</protein>
<dbReference type="HAMAP" id="MF_01212">
    <property type="entry name" value="dGTPase_type2"/>
    <property type="match status" value="1"/>
</dbReference>
<dbReference type="InterPro" id="IPR026875">
    <property type="entry name" value="PHydrolase_assoc_dom"/>
</dbReference>
<keyword evidence="1 2" id="KW-0378">Hydrolase</keyword>
<dbReference type="GO" id="GO:0008832">
    <property type="term" value="F:dGTPase activity"/>
    <property type="evidence" value="ECO:0007669"/>
    <property type="project" value="TreeGrafter"/>
</dbReference>
<evidence type="ECO:0000259" key="3">
    <source>
        <dbReference type="PROSITE" id="PS51831"/>
    </source>
</evidence>
<dbReference type="NCBIfam" id="NF002327">
    <property type="entry name" value="PRK01286.1-2"/>
    <property type="match status" value="1"/>
</dbReference>
<dbReference type="SUPFAM" id="SSF109604">
    <property type="entry name" value="HD-domain/PDEase-like"/>
    <property type="match status" value="1"/>
</dbReference>
<dbReference type="SMART" id="SM00471">
    <property type="entry name" value="HDc"/>
    <property type="match status" value="1"/>
</dbReference>
<evidence type="ECO:0000313" key="5">
    <source>
        <dbReference type="Proteomes" id="UP000318834"/>
    </source>
</evidence>
<dbReference type="Proteomes" id="UP000318834">
    <property type="component" value="Unassembled WGS sequence"/>
</dbReference>
<gene>
    <name evidence="4" type="ORF">E6H05_02405</name>
</gene>
<dbReference type="Pfam" id="PF01966">
    <property type="entry name" value="HD"/>
    <property type="match status" value="1"/>
</dbReference>
<dbReference type="NCBIfam" id="TIGR01353">
    <property type="entry name" value="dGTP_triPase"/>
    <property type="match status" value="1"/>
</dbReference>
<dbReference type="InterPro" id="IPR050135">
    <property type="entry name" value="dGTPase-like"/>
</dbReference>
<feature type="domain" description="HD" evidence="3">
    <location>
        <begin position="76"/>
        <end position="210"/>
    </location>
</feature>
<dbReference type="PANTHER" id="PTHR11373">
    <property type="entry name" value="DEOXYNUCLEOSIDE TRIPHOSPHATE TRIPHOSPHOHYDROLASE"/>
    <property type="match status" value="1"/>
</dbReference>
<dbReference type="InterPro" id="IPR006674">
    <property type="entry name" value="HD_domain"/>
</dbReference>
<organism evidence="4 5">
    <name type="scientific">Candidatus Segetimicrobium genomatis</name>
    <dbReference type="NCBI Taxonomy" id="2569760"/>
    <lineage>
        <taxon>Bacteria</taxon>
        <taxon>Bacillati</taxon>
        <taxon>Candidatus Sysuimicrobiota</taxon>
        <taxon>Candidatus Sysuimicrobiia</taxon>
        <taxon>Candidatus Sysuimicrobiales</taxon>
        <taxon>Candidatus Segetimicrobiaceae</taxon>
        <taxon>Candidatus Segetimicrobium</taxon>
    </lineage>
</organism>
<dbReference type="InterPro" id="IPR003607">
    <property type="entry name" value="HD/PDEase_dom"/>
</dbReference>
<comment type="caution">
    <text evidence="4">The sequence shown here is derived from an EMBL/GenBank/DDBJ whole genome shotgun (WGS) entry which is preliminary data.</text>
</comment>
<dbReference type="PANTHER" id="PTHR11373:SF43">
    <property type="entry name" value="DEOXYGUANOSINETRIPHOSPHATE TRIPHOSPHOHYDROLASE-LIKE PROTEIN"/>
    <property type="match status" value="1"/>
</dbReference>
<evidence type="ECO:0000256" key="1">
    <source>
        <dbReference type="ARBA" id="ARBA00022801"/>
    </source>
</evidence>
<dbReference type="AlphaFoldDB" id="A0A537IZX1"/>
<dbReference type="Pfam" id="PF13286">
    <property type="entry name" value="HD_assoc"/>
    <property type="match status" value="1"/>
</dbReference>
<evidence type="ECO:0000256" key="2">
    <source>
        <dbReference type="HAMAP-Rule" id="MF_01212"/>
    </source>
</evidence>
<evidence type="ECO:0000313" key="4">
    <source>
        <dbReference type="EMBL" id="TMI76874.1"/>
    </source>
</evidence>
<dbReference type="InterPro" id="IPR006261">
    <property type="entry name" value="dGTPase"/>
</dbReference>
<comment type="similarity">
    <text evidence="2">Belongs to the dGTPase family. Type 2 subfamily.</text>
</comment>
<accession>A0A537IZX1</accession>
<reference evidence="4 5" key="1">
    <citation type="journal article" date="2019" name="Nat. Microbiol.">
        <title>Mediterranean grassland soil C-N compound turnover is dependent on rainfall and depth, and is mediated by genomically divergent microorganisms.</title>
        <authorList>
            <person name="Diamond S."/>
            <person name="Andeer P.F."/>
            <person name="Li Z."/>
            <person name="Crits-Christoph A."/>
            <person name="Burstein D."/>
            <person name="Anantharaman K."/>
            <person name="Lane K.R."/>
            <person name="Thomas B.C."/>
            <person name="Pan C."/>
            <person name="Northen T.R."/>
            <person name="Banfield J.F."/>
        </authorList>
    </citation>
    <scope>NUCLEOTIDE SEQUENCE [LARGE SCALE GENOMIC DNA]</scope>
    <source>
        <strain evidence="4">NP_8</strain>
    </source>
</reference>
<dbReference type="CDD" id="cd00077">
    <property type="entry name" value="HDc"/>
    <property type="match status" value="1"/>
</dbReference>
<dbReference type="EMBL" id="VBAP01000009">
    <property type="protein sequence ID" value="TMI76874.1"/>
    <property type="molecule type" value="Genomic_DNA"/>
</dbReference>
<name>A0A537IZX1_9BACT</name>
<sequence length="358" mass="40094">MPNPREVIEAWERERFSPRAALAAASKGRETSEPQDDLRTCFQRDRDRIIHSKAFRRLKHKTQVFLAPEGDHYRTRLTHTLEVMQVARTAARALRLNEDLTEAVALAHDLGHPPFGHAGEDALNEMMRPVGGFRHFEQSLRVVRVLEIRTRADGTPVRGLNLTWEVRDGIGSHSKGLADLRPAADDGSDEALPATLEGQVVRLADRIAYVHHDTDDAIRAGLIAEQDVPRRVREVLGAARGGWLGRMVRDLVSSSGDQPTIRPSEDVRTALNALVDFLTERVYRGPSAAMEVAKARRLVQALYDYYLTHPDEVSLEYRDLIARGEPAGRVVGDFLAGMTDRYAIRLAESLFIPHAWSP</sequence>
<dbReference type="Gene3D" id="1.10.3210.10">
    <property type="entry name" value="Hypothetical protein af1432"/>
    <property type="match status" value="1"/>
</dbReference>
<dbReference type="GO" id="GO:0006203">
    <property type="term" value="P:dGTP catabolic process"/>
    <property type="evidence" value="ECO:0007669"/>
    <property type="project" value="TreeGrafter"/>
</dbReference>
<dbReference type="PROSITE" id="PS51831">
    <property type="entry name" value="HD"/>
    <property type="match status" value="1"/>
</dbReference>
<proteinExistence type="inferred from homology"/>